<sequence>MSTYWLTPQFFLLGLMWGFSEDGFESFYESQVSENLSKYGVAFMELANGVGIFASVLCILVLRSPPFEWFHREIYYSSLDKYYIFLAILSVVNLIVYFWVAYSYGVVGDSKADQAIQEQPTDTRTHPEEAEPGNCVEGGGAYGDHMKKWAEILKE</sequence>
<dbReference type="AlphaFoldDB" id="A0ABD1G4M6"/>
<feature type="region of interest" description="Disordered" evidence="2">
    <location>
        <begin position="115"/>
        <end position="142"/>
    </location>
</feature>
<keyword evidence="5" id="KW-1185">Reference proteome</keyword>
<evidence type="ECO:0000313" key="5">
    <source>
        <dbReference type="Proteomes" id="UP001567538"/>
    </source>
</evidence>
<evidence type="ECO:0000256" key="1">
    <source>
        <dbReference type="ARBA" id="ARBA00044504"/>
    </source>
</evidence>
<reference evidence="4 5" key="1">
    <citation type="submission" date="2024-06" db="EMBL/GenBank/DDBJ databases">
        <title>A chromosome level genome sequence of Diviner's sage (Salvia divinorum).</title>
        <authorList>
            <person name="Ford S.A."/>
            <person name="Ro D.-K."/>
            <person name="Ness R.W."/>
            <person name="Phillips M.A."/>
        </authorList>
    </citation>
    <scope>NUCLEOTIDE SEQUENCE [LARGE SCALE GENOMIC DNA]</scope>
    <source>
        <strain evidence="4">SAF-2024a</strain>
        <tissue evidence="4">Leaf</tissue>
    </source>
</reference>
<organism evidence="4 5">
    <name type="scientific">Salvia divinorum</name>
    <name type="common">Maria pastora</name>
    <name type="synonym">Diviner's sage</name>
    <dbReference type="NCBI Taxonomy" id="28513"/>
    <lineage>
        <taxon>Eukaryota</taxon>
        <taxon>Viridiplantae</taxon>
        <taxon>Streptophyta</taxon>
        <taxon>Embryophyta</taxon>
        <taxon>Tracheophyta</taxon>
        <taxon>Spermatophyta</taxon>
        <taxon>Magnoliopsida</taxon>
        <taxon>eudicotyledons</taxon>
        <taxon>Gunneridae</taxon>
        <taxon>Pentapetalae</taxon>
        <taxon>asterids</taxon>
        <taxon>lamiids</taxon>
        <taxon>Lamiales</taxon>
        <taxon>Lamiaceae</taxon>
        <taxon>Nepetoideae</taxon>
        <taxon>Mentheae</taxon>
        <taxon>Salviinae</taxon>
        <taxon>Salvia</taxon>
        <taxon>Salvia subgen. Calosphace</taxon>
    </lineage>
</organism>
<proteinExistence type="inferred from homology"/>
<evidence type="ECO:0000256" key="3">
    <source>
        <dbReference type="SAM" id="Phobius"/>
    </source>
</evidence>
<feature type="transmembrane region" description="Helical" evidence="3">
    <location>
        <begin position="39"/>
        <end position="62"/>
    </location>
</feature>
<comment type="caution">
    <text evidence="4">The sequence shown here is derived from an EMBL/GenBank/DDBJ whole genome shotgun (WGS) entry which is preliminary data.</text>
</comment>
<dbReference type="InterPro" id="IPR036259">
    <property type="entry name" value="MFS_trans_sf"/>
</dbReference>
<gene>
    <name evidence="4" type="ORF">AAHA92_26900</name>
</gene>
<dbReference type="PANTHER" id="PTHR11654">
    <property type="entry name" value="OLIGOPEPTIDE TRANSPORTER-RELATED"/>
    <property type="match status" value="1"/>
</dbReference>
<dbReference type="EMBL" id="JBEAFC010000010">
    <property type="protein sequence ID" value="KAL1538119.1"/>
    <property type="molecule type" value="Genomic_DNA"/>
</dbReference>
<evidence type="ECO:0000313" key="4">
    <source>
        <dbReference type="EMBL" id="KAL1538119.1"/>
    </source>
</evidence>
<accession>A0ABD1G4M6</accession>
<name>A0ABD1G4M6_SALDI</name>
<keyword evidence="3" id="KW-0812">Transmembrane</keyword>
<dbReference type="Gene3D" id="1.20.1250.20">
    <property type="entry name" value="MFS general substrate transporter like domains"/>
    <property type="match status" value="1"/>
</dbReference>
<feature type="transmembrane region" description="Helical" evidence="3">
    <location>
        <begin position="82"/>
        <end position="102"/>
    </location>
</feature>
<keyword evidence="3" id="KW-1133">Transmembrane helix</keyword>
<keyword evidence="3" id="KW-0472">Membrane</keyword>
<comment type="similarity">
    <text evidence="1">Belongs to the major facilitator superfamily. Phosphate:H(+) symporter (TC 2.A.1.9) family.</text>
</comment>
<evidence type="ECO:0000256" key="2">
    <source>
        <dbReference type="SAM" id="MobiDB-lite"/>
    </source>
</evidence>
<dbReference type="Proteomes" id="UP001567538">
    <property type="component" value="Unassembled WGS sequence"/>
</dbReference>
<protein>
    <submittedName>
        <fullName evidence="4">Protein NRT1/ PTR FAMILY 5.7-like</fullName>
    </submittedName>
</protein>